<feature type="chain" id="PRO_5043618716" description="DUF1573 domain-containing protein" evidence="1">
    <location>
        <begin position="20"/>
        <end position="126"/>
    </location>
</feature>
<dbReference type="EMBL" id="BQKB01000009">
    <property type="protein sequence ID" value="GJM52266.1"/>
    <property type="molecule type" value="Genomic_DNA"/>
</dbReference>
<keyword evidence="1" id="KW-0732">Signal</keyword>
<dbReference type="RefSeq" id="WP_264846510.1">
    <property type="nucleotide sequence ID" value="NZ_BPMA01000021.1"/>
</dbReference>
<reference evidence="2 5" key="1">
    <citation type="submission" date="2021-11" db="EMBL/GenBank/DDBJ databases">
        <title>Draft genome sequence of Capnocytophaga sp. strain KC07075 isolated from cat oral cavity.</title>
        <authorList>
            <person name="Suzuki M."/>
            <person name="Imaoka K."/>
            <person name="Kimura M."/>
            <person name="Morikawa S."/>
            <person name="Maeda K."/>
        </authorList>
    </citation>
    <scope>NUCLEOTIDE SEQUENCE</scope>
    <source>
        <strain evidence="2">KC07075</strain>
        <strain evidence="3 5">KC07079</strain>
    </source>
</reference>
<dbReference type="PANTHER" id="PTHR37833:SF1">
    <property type="entry name" value="SIGNAL PEPTIDE PROTEIN"/>
    <property type="match status" value="1"/>
</dbReference>
<feature type="signal peptide" evidence="1">
    <location>
        <begin position="1"/>
        <end position="19"/>
    </location>
</feature>
<dbReference type="Proteomes" id="UP001207736">
    <property type="component" value="Unassembled WGS sequence"/>
</dbReference>
<name>A0AAV5AZT5_9FLAO</name>
<dbReference type="AlphaFoldDB" id="A0AAV5AZT5"/>
<dbReference type="Proteomes" id="UP001208692">
    <property type="component" value="Unassembled WGS sequence"/>
</dbReference>
<sequence length="126" mass="13457">MKKILVFLFVATLGFVAQAQEKKAEIKFVTEEIDYGTVKQGDDGVRVFEFTNTGKAPLVISSAISTCGCTVPSWPKEPIAPGAKGKIEVKYNTANLGAIRKTITITSNATETPTVALRIKGNVVAP</sequence>
<dbReference type="EMBL" id="BQKA01000036">
    <property type="protein sequence ID" value="GJM51081.1"/>
    <property type="molecule type" value="Genomic_DNA"/>
</dbReference>
<accession>A0AAV5AZT5</accession>
<protein>
    <recommendedName>
        <fullName evidence="6">DUF1573 domain-containing protein</fullName>
    </recommendedName>
</protein>
<dbReference type="InterPro" id="IPR013783">
    <property type="entry name" value="Ig-like_fold"/>
</dbReference>
<dbReference type="Gene3D" id="2.60.40.10">
    <property type="entry name" value="Immunoglobulins"/>
    <property type="match status" value="1"/>
</dbReference>
<dbReference type="PANTHER" id="PTHR37833">
    <property type="entry name" value="LIPOPROTEIN-RELATED"/>
    <property type="match status" value="1"/>
</dbReference>
<evidence type="ECO:0008006" key="6">
    <source>
        <dbReference type="Google" id="ProtNLM"/>
    </source>
</evidence>
<comment type="caution">
    <text evidence="2">The sequence shown here is derived from an EMBL/GenBank/DDBJ whole genome shotgun (WGS) entry which is preliminary data.</text>
</comment>
<evidence type="ECO:0000313" key="2">
    <source>
        <dbReference type="EMBL" id="GJM51081.1"/>
    </source>
</evidence>
<dbReference type="InterPro" id="IPR011467">
    <property type="entry name" value="DUF1573"/>
</dbReference>
<dbReference type="Pfam" id="PF07610">
    <property type="entry name" value="DUF1573"/>
    <property type="match status" value="1"/>
</dbReference>
<evidence type="ECO:0000313" key="3">
    <source>
        <dbReference type="EMBL" id="GJM52266.1"/>
    </source>
</evidence>
<gene>
    <name evidence="2" type="ORF">RCZ15_20540</name>
    <name evidence="3" type="ORF">RCZ16_05840</name>
</gene>
<proteinExistence type="predicted"/>
<evidence type="ECO:0000313" key="4">
    <source>
        <dbReference type="Proteomes" id="UP001207736"/>
    </source>
</evidence>
<evidence type="ECO:0000313" key="5">
    <source>
        <dbReference type="Proteomes" id="UP001208692"/>
    </source>
</evidence>
<evidence type="ECO:0000256" key="1">
    <source>
        <dbReference type="SAM" id="SignalP"/>
    </source>
</evidence>
<organism evidence="2 4">
    <name type="scientific">Capnocytophaga catalasegens</name>
    <dbReference type="NCBI Taxonomy" id="1004260"/>
    <lineage>
        <taxon>Bacteria</taxon>
        <taxon>Pseudomonadati</taxon>
        <taxon>Bacteroidota</taxon>
        <taxon>Flavobacteriia</taxon>
        <taxon>Flavobacteriales</taxon>
        <taxon>Flavobacteriaceae</taxon>
        <taxon>Capnocytophaga</taxon>
    </lineage>
</organism>
<keyword evidence="5" id="KW-1185">Reference proteome</keyword>